<dbReference type="InterPro" id="IPR007167">
    <property type="entry name" value="Fe-transptr_FeoA-like"/>
</dbReference>
<reference evidence="5" key="1">
    <citation type="submission" date="2015-07" db="EMBL/GenBank/DDBJ databases">
        <title>Genome sequencing project for genomic taxonomy and phylogenomics of Bacillus-like bacteria.</title>
        <authorList>
            <person name="Liu B."/>
            <person name="Wang J."/>
            <person name="Zhu Y."/>
            <person name="Liu G."/>
            <person name="Chen Q."/>
            <person name="Chen Z."/>
            <person name="Lan J."/>
            <person name="Che J."/>
            <person name="Ge C."/>
            <person name="Shi H."/>
            <person name="Pan Z."/>
            <person name="Liu X."/>
        </authorList>
    </citation>
    <scope>NUCLEOTIDE SEQUENCE [LARGE SCALE GENOMIC DNA]</scope>
    <source>
        <strain evidence="5">DSM 9887</strain>
    </source>
</reference>
<dbReference type="Gene3D" id="2.30.30.90">
    <property type="match status" value="1"/>
</dbReference>
<dbReference type="PATRIC" id="fig|54915.3.peg.6491"/>
<organism evidence="4 5">
    <name type="scientific">Brevibacillus reuszeri</name>
    <dbReference type="NCBI Taxonomy" id="54915"/>
    <lineage>
        <taxon>Bacteria</taxon>
        <taxon>Bacillati</taxon>
        <taxon>Bacillota</taxon>
        <taxon>Bacilli</taxon>
        <taxon>Bacillales</taxon>
        <taxon>Paenibacillaceae</taxon>
        <taxon>Brevibacillus</taxon>
    </lineage>
</organism>
<reference evidence="4" key="2">
    <citation type="submission" date="2015-07" db="EMBL/GenBank/DDBJ databases">
        <title>MeaNS - Measles Nucleotide Surveillance Program.</title>
        <authorList>
            <person name="Tran T."/>
            <person name="Druce J."/>
        </authorList>
    </citation>
    <scope>NUCLEOTIDE SEQUENCE</scope>
    <source>
        <strain evidence="4">DSM 9887</strain>
    </source>
</reference>
<dbReference type="InterPro" id="IPR052713">
    <property type="entry name" value="FeoA"/>
</dbReference>
<sequence length="75" mass="8403">MILTDIHAGQKARITNTNMMSELVQRRLLDFGIMEGTLIKIKRILPLGGPIAIEAEGQLIGIRRCDAKMMRVEIV</sequence>
<reference evidence="3 6" key="3">
    <citation type="submission" date="2019-06" db="EMBL/GenBank/DDBJ databases">
        <title>Whole genome shotgun sequence of Brevibacillus reuszeri NBRC 15719.</title>
        <authorList>
            <person name="Hosoyama A."/>
            <person name="Uohara A."/>
            <person name="Ohji S."/>
            <person name="Ichikawa N."/>
        </authorList>
    </citation>
    <scope>NUCLEOTIDE SEQUENCE [LARGE SCALE GENOMIC DNA]</scope>
    <source>
        <strain evidence="3 6">NBRC 15719</strain>
    </source>
</reference>
<keyword evidence="6" id="KW-1185">Reference proteome</keyword>
<dbReference type="RefSeq" id="WP_049737394.1">
    <property type="nucleotide sequence ID" value="NZ_BJON01000008.1"/>
</dbReference>
<proteinExistence type="predicted"/>
<evidence type="ECO:0000259" key="2">
    <source>
        <dbReference type="SMART" id="SM00899"/>
    </source>
</evidence>
<name>A0A0K9YYU2_9BACL</name>
<evidence type="ECO:0000313" key="4">
    <source>
        <dbReference type="EMBL" id="KNB73395.1"/>
    </source>
</evidence>
<feature type="domain" description="Ferrous iron transporter FeoA-like" evidence="2">
    <location>
        <begin position="1"/>
        <end position="74"/>
    </location>
</feature>
<evidence type="ECO:0000313" key="6">
    <source>
        <dbReference type="Proteomes" id="UP000319578"/>
    </source>
</evidence>
<dbReference type="PANTHER" id="PTHR42954">
    <property type="entry name" value="FE(2+) TRANSPORT PROTEIN A"/>
    <property type="match status" value="1"/>
</dbReference>
<keyword evidence="1" id="KW-0408">Iron</keyword>
<dbReference type="InterPro" id="IPR038157">
    <property type="entry name" value="FeoA_core_dom"/>
</dbReference>
<dbReference type="EMBL" id="BJON01000008">
    <property type="protein sequence ID" value="GED68222.1"/>
    <property type="molecule type" value="Genomic_DNA"/>
</dbReference>
<dbReference type="Proteomes" id="UP000036834">
    <property type="component" value="Unassembled WGS sequence"/>
</dbReference>
<dbReference type="GO" id="GO:0046914">
    <property type="term" value="F:transition metal ion binding"/>
    <property type="evidence" value="ECO:0007669"/>
    <property type="project" value="InterPro"/>
</dbReference>
<dbReference type="InterPro" id="IPR008988">
    <property type="entry name" value="Transcriptional_repressor_C"/>
</dbReference>
<dbReference type="STRING" id="54915.ADS79_05420"/>
<dbReference type="Proteomes" id="UP000319578">
    <property type="component" value="Unassembled WGS sequence"/>
</dbReference>
<comment type="caution">
    <text evidence="4">The sequence shown here is derived from an EMBL/GenBank/DDBJ whole genome shotgun (WGS) entry which is preliminary data.</text>
</comment>
<dbReference type="EMBL" id="LGIQ01000005">
    <property type="protein sequence ID" value="KNB73395.1"/>
    <property type="molecule type" value="Genomic_DNA"/>
</dbReference>
<gene>
    <name evidence="4" type="ORF">ADS79_05420</name>
    <name evidence="3" type="ORF">BRE01_19240</name>
</gene>
<dbReference type="SUPFAM" id="SSF50037">
    <property type="entry name" value="C-terminal domain of transcriptional repressors"/>
    <property type="match status" value="1"/>
</dbReference>
<accession>A0A0K9YYU2</accession>
<protein>
    <submittedName>
        <fullName evidence="4">Iron transporter FeoA</fullName>
    </submittedName>
</protein>
<evidence type="ECO:0000313" key="5">
    <source>
        <dbReference type="Proteomes" id="UP000036834"/>
    </source>
</evidence>
<dbReference type="SMART" id="SM00899">
    <property type="entry name" value="FeoA"/>
    <property type="match status" value="1"/>
</dbReference>
<dbReference type="OrthoDB" id="9811076at2"/>
<dbReference type="PANTHER" id="PTHR42954:SF1">
    <property type="entry name" value="FERROUS IRON TRANSPORTER FEOA DOMAIN-CONTAINING PROTEIN"/>
    <property type="match status" value="1"/>
</dbReference>
<evidence type="ECO:0000256" key="1">
    <source>
        <dbReference type="ARBA" id="ARBA00023004"/>
    </source>
</evidence>
<dbReference type="AlphaFoldDB" id="A0A0K9YYU2"/>
<evidence type="ECO:0000313" key="3">
    <source>
        <dbReference type="EMBL" id="GED68222.1"/>
    </source>
</evidence>
<dbReference type="Pfam" id="PF04023">
    <property type="entry name" value="FeoA"/>
    <property type="match status" value="1"/>
</dbReference>